<dbReference type="Proteomes" id="UP000300879">
    <property type="component" value="Chromosome"/>
</dbReference>
<evidence type="ECO:0000313" key="2">
    <source>
        <dbReference type="Proteomes" id="UP000300879"/>
    </source>
</evidence>
<proteinExistence type="predicted"/>
<gene>
    <name evidence="1" type="ORF">E6C60_0638</name>
</gene>
<dbReference type="AlphaFoldDB" id="A0A4P8XIN6"/>
<dbReference type="KEGG" id="palo:E6C60_0638"/>
<organism evidence="1 2">
    <name type="scientific">Paenibacillus algicola</name>
    <dbReference type="NCBI Taxonomy" id="2565926"/>
    <lineage>
        <taxon>Bacteria</taxon>
        <taxon>Bacillati</taxon>
        <taxon>Bacillota</taxon>
        <taxon>Bacilli</taxon>
        <taxon>Bacillales</taxon>
        <taxon>Paenibacillaceae</taxon>
        <taxon>Paenibacillus</taxon>
    </lineage>
</organism>
<dbReference type="EMBL" id="CP040396">
    <property type="protein sequence ID" value="QCT01360.1"/>
    <property type="molecule type" value="Genomic_DNA"/>
</dbReference>
<keyword evidence="2" id="KW-1185">Reference proteome</keyword>
<reference evidence="1 2" key="1">
    <citation type="submission" date="2019-05" db="EMBL/GenBank/DDBJ databases">
        <authorList>
            <person name="Chen C."/>
        </authorList>
    </citation>
    <scope>NUCLEOTIDE SEQUENCE [LARGE SCALE GENOMIC DNA]</scope>
    <source>
        <strain evidence="1 2">HB172198</strain>
    </source>
</reference>
<evidence type="ECO:0000313" key="1">
    <source>
        <dbReference type="EMBL" id="QCT01360.1"/>
    </source>
</evidence>
<name>A0A4P8XIN6_9BACL</name>
<accession>A0A4P8XIN6</accession>
<protein>
    <submittedName>
        <fullName evidence="1">Uncharacterized protein</fullName>
    </submittedName>
</protein>
<sequence>MFAASAARKTGLFLLQQQQKQGLPEYSQAGMIQAPSRIYQ</sequence>